<dbReference type="EMBL" id="CP003107">
    <property type="protein sequence ID" value="AET60570.1"/>
    <property type="molecule type" value="Genomic_DNA"/>
</dbReference>
<dbReference type="InterPro" id="IPR024992">
    <property type="entry name" value="DUF3891"/>
</dbReference>
<organism evidence="1 2">
    <name type="scientific">Paenibacillus terrae (strain HPL-003)</name>
    <dbReference type="NCBI Taxonomy" id="985665"/>
    <lineage>
        <taxon>Bacteria</taxon>
        <taxon>Bacillati</taxon>
        <taxon>Bacillota</taxon>
        <taxon>Bacilli</taxon>
        <taxon>Bacillales</taxon>
        <taxon>Paenibacillaceae</taxon>
        <taxon>Paenibacillus</taxon>
    </lineage>
</organism>
<proteinExistence type="predicted"/>
<reference evidence="1 2" key="3">
    <citation type="journal article" date="2012" name="J. Bacteriol.">
        <title>Genome Sequence of Paenibacillus terrae HPL-003, a Xylanase-Producing Bacterium Isolated from Soil Found in Forest Residue.</title>
        <authorList>
            <person name="Shin S.H."/>
            <person name="Kim S."/>
            <person name="Kim J.Y."/>
            <person name="Song H.Y."/>
            <person name="Cho S.J."/>
            <person name="Kim D.R."/>
            <person name="Lee K.I."/>
            <person name="Lim H.K."/>
            <person name="Park N.J."/>
            <person name="Hwang I.T."/>
            <person name="Yang K.S."/>
        </authorList>
    </citation>
    <scope>NUCLEOTIDE SEQUENCE [LARGE SCALE GENOMIC DNA]</scope>
    <source>
        <strain evidence="1 2">HPL-003</strain>
    </source>
</reference>
<gene>
    <name evidence="1" type="ordered locus">HPL003_19150</name>
</gene>
<dbReference type="HOGENOM" id="CLU_076871_0_0_9"/>
<dbReference type="STRING" id="985665.HPL003_19150"/>
<sequence length="314" mass="36897">MTPQQKTSLPFYPYPDIMKIRITMAFNQRFLHESDESPDGRGEHVVIYETDQAYMMTTQHDHAHISGELASQWEESAFKNRRHKQDFVYAAREHDRGWIELDAAPFWNDQVSAPYTFIDLPLSPRFVFYRLGIDEVEQVNSYAALLCSLMYKELVGRTEHKDAQDKQVTRAYLEAEEQRRHRLKQEMSFGVTFDHQVRTDVRRMLFCDELSLFLCSREPGTPAADYEWFANGLSFPVVRHDCGRVRAKWLSDQAVGLSYFPFTGKVRITHTFKKVDKEQIRTAGLLQAYRSSEWTHRTFTVEHIMEVEEHQENA</sequence>
<dbReference type="AlphaFoldDB" id="G7W181"/>
<name>G7W181_PAETH</name>
<evidence type="ECO:0008006" key="3">
    <source>
        <dbReference type="Google" id="ProtNLM"/>
    </source>
</evidence>
<evidence type="ECO:0000313" key="2">
    <source>
        <dbReference type="Proteomes" id="UP000005876"/>
    </source>
</evidence>
<dbReference type="Proteomes" id="UP000005876">
    <property type="component" value="Chromosome"/>
</dbReference>
<evidence type="ECO:0000313" key="1">
    <source>
        <dbReference type="EMBL" id="AET60570.1"/>
    </source>
</evidence>
<dbReference type="KEGG" id="pta:HPL003_19150"/>
<reference evidence="2" key="1">
    <citation type="submission" date="2011-11" db="EMBL/GenBank/DDBJ databases">
        <title>Complete sequence of Paenibacillus terrae HPL-003.</title>
        <authorList>
            <person name="Shin S.H."/>
            <person name="Kim S."/>
            <person name="Kim J.Y."/>
        </authorList>
    </citation>
    <scope>NUCLEOTIDE SEQUENCE [LARGE SCALE GENOMIC DNA]</scope>
    <source>
        <strain evidence="2">HPL-003</strain>
    </source>
</reference>
<dbReference type="Pfam" id="PF13030">
    <property type="entry name" value="DUF3891"/>
    <property type="match status" value="1"/>
</dbReference>
<protein>
    <recommendedName>
        <fullName evidence="3">DUF3891 domain-containing protein</fullName>
    </recommendedName>
</protein>
<reference key="2">
    <citation type="submission" date="2011-11" db="EMBL/GenBank/DDBJ databases">
        <authorList>
            <person name="Shin S.H."/>
            <person name="Kim S."/>
            <person name="Kim J.Y."/>
        </authorList>
    </citation>
    <scope>NUCLEOTIDE SEQUENCE</scope>
    <source>
        <strain>HPL-003</strain>
    </source>
</reference>
<dbReference type="eggNOG" id="ENOG502ZNH6">
    <property type="taxonomic scope" value="Bacteria"/>
</dbReference>
<accession>G7W181</accession>